<dbReference type="GO" id="GO:0005737">
    <property type="term" value="C:cytoplasm"/>
    <property type="evidence" value="ECO:0007669"/>
    <property type="project" value="TreeGrafter"/>
</dbReference>
<feature type="region of interest" description="Disordered" evidence="2">
    <location>
        <begin position="38"/>
        <end position="59"/>
    </location>
</feature>
<evidence type="ECO:0000256" key="1">
    <source>
        <dbReference type="ARBA" id="ARBA00022999"/>
    </source>
</evidence>
<evidence type="ECO:0000313" key="4">
    <source>
        <dbReference type="Proteomes" id="UP000593565"/>
    </source>
</evidence>
<evidence type="ECO:0000313" key="3">
    <source>
        <dbReference type="EMBL" id="KAF4081050.1"/>
    </source>
</evidence>
<protein>
    <recommendedName>
        <fullName evidence="5">SH2 domain-containing protein 4A</fullName>
    </recommendedName>
</protein>
<evidence type="ECO:0000256" key="2">
    <source>
        <dbReference type="SAM" id="MobiDB-lite"/>
    </source>
</evidence>
<feature type="region of interest" description="Disordered" evidence="2">
    <location>
        <begin position="145"/>
        <end position="188"/>
    </location>
</feature>
<accession>A0A7J6AEI7</accession>
<organism evidence="3 4">
    <name type="scientific">Ameiurus melas</name>
    <name type="common">Black bullhead</name>
    <name type="synonym">Silurus melas</name>
    <dbReference type="NCBI Taxonomy" id="219545"/>
    <lineage>
        <taxon>Eukaryota</taxon>
        <taxon>Metazoa</taxon>
        <taxon>Chordata</taxon>
        <taxon>Craniata</taxon>
        <taxon>Vertebrata</taxon>
        <taxon>Euteleostomi</taxon>
        <taxon>Actinopterygii</taxon>
        <taxon>Neopterygii</taxon>
        <taxon>Teleostei</taxon>
        <taxon>Ostariophysi</taxon>
        <taxon>Siluriformes</taxon>
        <taxon>Ictaluridae</taxon>
        <taxon>Ameiurus</taxon>
    </lineage>
</organism>
<keyword evidence="4" id="KW-1185">Reference proteome</keyword>
<proteinExistence type="predicted"/>
<dbReference type="Proteomes" id="UP000593565">
    <property type="component" value="Unassembled WGS sequence"/>
</dbReference>
<keyword evidence="1" id="KW-0727">SH2 domain</keyword>
<feature type="compositionally biased region" description="Basic and acidic residues" evidence="2">
    <location>
        <begin position="160"/>
        <end position="172"/>
    </location>
</feature>
<feature type="compositionally biased region" description="Basic and acidic residues" evidence="2">
    <location>
        <begin position="38"/>
        <end position="55"/>
    </location>
</feature>
<dbReference type="AlphaFoldDB" id="A0A7J6AEI7"/>
<dbReference type="EMBL" id="JAAGNN010000013">
    <property type="protein sequence ID" value="KAF4081050.1"/>
    <property type="molecule type" value="Genomic_DNA"/>
</dbReference>
<evidence type="ECO:0008006" key="5">
    <source>
        <dbReference type="Google" id="ProtNLM"/>
    </source>
</evidence>
<gene>
    <name evidence="3" type="ORF">AMELA_G00156990</name>
</gene>
<feature type="region of interest" description="Disordered" evidence="2">
    <location>
        <begin position="233"/>
        <end position="262"/>
    </location>
</feature>
<dbReference type="OrthoDB" id="10003345at2759"/>
<reference evidence="3 4" key="1">
    <citation type="submission" date="2020-02" db="EMBL/GenBank/DDBJ databases">
        <title>A chromosome-scale genome assembly of the black bullhead catfish (Ameiurus melas).</title>
        <authorList>
            <person name="Wen M."/>
            <person name="Zham M."/>
            <person name="Cabau C."/>
            <person name="Klopp C."/>
            <person name="Donnadieu C."/>
            <person name="Roques C."/>
            <person name="Bouchez O."/>
            <person name="Lampietro C."/>
            <person name="Jouanno E."/>
            <person name="Herpin A."/>
            <person name="Louis A."/>
            <person name="Berthelot C."/>
            <person name="Parey E."/>
            <person name="Roest-Crollius H."/>
            <person name="Braasch I."/>
            <person name="Postlethwait J."/>
            <person name="Robinson-Rechavi M."/>
            <person name="Echchiki A."/>
            <person name="Begum T."/>
            <person name="Montfort J."/>
            <person name="Schartl M."/>
            <person name="Bobe J."/>
            <person name="Guiguen Y."/>
        </authorList>
    </citation>
    <scope>NUCLEOTIDE SEQUENCE [LARGE SCALE GENOMIC DNA]</scope>
    <source>
        <strain evidence="3">M_S1</strain>
        <tissue evidence="3">Blood</tissue>
    </source>
</reference>
<feature type="compositionally biased region" description="Polar residues" evidence="2">
    <location>
        <begin position="146"/>
        <end position="159"/>
    </location>
</feature>
<dbReference type="PANTHER" id="PTHR14388:SF5">
    <property type="entry name" value="SH2 DOMAIN-CONTAINING PROTEIN 4A"/>
    <property type="match status" value="1"/>
</dbReference>
<dbReference type="PANTHER" id="PTHR14388">
    <property type="entry name" value="T CELL-SPECIFIC ADAPTER PROTEIN TSAD"/>
    <property type="match status" value="1"/>
</dbReference>
<name>A0A7J6AEI7_AMEME</name>
<comment type="caution">
    <text evidence="3">The sequence shown here is derived from an EMBL/GenBank/DDBJ whole genome shotgun (WGS) entry which is preliminary data.</text>
</comment>
<sequence length="262" mass="29936">MLQQILTNMYVDPDILEALNEEQKKTLFLKMREEQVRRWKEREEKDEKDGRMEKPRPKKSTFKTVSWLLGRDGDVQVCVIGETDEFKSSKLLLSGLREKHENNLNTSNRPQITGHLKSSLDNRVIQEDRSKPGVELLLNKAERMNHSNTLPDIQQQNSHSTEELENQKDDSSSLRTPRSHRADSEASAVTRLNQIGMQKRSVEQDVQERGLVNEQGLGSQFGSRVAQLRMNFNTPNTKVPSPFTKPPIPTKPAHLLTTASVT</sequence>